<organism evidence="1 2">
    <name type="scientific">Alectoria fallacina</name>
    <dbReference type="NCBI Taxonomy" id="1903189"/>
    <lineage>
        <taxon>Eukaryota</taxon>
        <taxon>Fungi</taxon>
        <taxon>Dikarya</taxon>
        <taxon>Ascomycota</taxon>
        <taxon>Pezizomycotina</taxon>
        <taxon>Lecanoromycetes</taxon>
        <taxon>OSLEUM clade</taxon>
        <taxon>Lecanoromycetidae</taxon>
        <taxon>Lecanorales</taxon>
        <taxon>Lecanorineae</taxon>
        <taxon>Parmeliaceae</taxon>
        <taxon>Alectoria</taxon>
    </lineage>
</organism>
<dbReference type="Proteomes" id="UP000664203">
    <property type="component" value="Unassembled WGS sequence"/>
</dbReference>
<comment type="caution">
    <text evidence="1">The sequence shown here is derived from an EMBL/GenBank/DDBJ whole genome shotgun (WGS) entry which is preliminary data.</text>
</comment>
<proteinExistence type="predicted"/>
<gene>
    <name evidence="1" type="ORF">ALECFALPRED_000638</name>
</gene>
<evidence type="ECO:0000313" key="2">
    <source>
        <dbReference type="Proteomes" id="UP000664203"/>
    </source>
</evidence>
<dbReference type="AlphaFoldDB" id="A0A8H3F2X3"/>
<protein>
    <submittedName>
        <fullName evidence="1">Uncharacterized protein</fullName>
    </submittedName>
</protein>
<accession>A0A8H3F2X3</accession>
<reference evidence="1" key="1">
    <citation type="submission" date="2021-03" db="EMBL/GenBank/DDBJ databases">
        <authorList>
            <person name="Tagirdzhanova G."/>
        </authorList>
    </citation>
    <scope>NUCLEOTIDE SEQUENCE</scope>
</reference>
<sequence>MNHVAKEAGTPIEAREVLYIKPSAEKVKDQVEAEDAIPIEARAKVVYPTRSAVEDRVEAEDAITT</sequence>
<name>A0A8H3F2X3_9LECA</name>
<keyword evidence="2" id="KW-1185">Reference proteome</keyword>
<dbReference type="OrthoDB" id="10367770at2759"/>
<dbReference type="EMBL" id="CAJPDR010000110">
    <property type="protein sequence ID" value="CAF9918296.1"/>
    <property type="molecule type" value="Genomic_DNA"/>
</dbReference>
<evidence type="ECO:0000313" key="1">
    <source>
        <dbReference type="EMBL" id="CAF9918296.1"/>
    </source>
</evidence>